<dbReference type="NCBIfam" id="NF038153">
    <property type="entry name" value="lant_leader_L1a"/>
    <property type="match status" value="1"/>
</dbReference>
<evidence type="ECO:0000313" key="2">
    <source>
        <dbReference type="Proteomes" id="UP000028547"/>
    </source>
</evidence>
<accession>A0A084T190</accession>
<dbReference type="InterPro" id="IPR058238">
    <property type="entry name" value="Lant_leader_dom"/>
</dbReference>
<sequence>MRDTMDNHDKPNRKKLSLNKQTLRVLADDELTEVNGGLALELPHLTWSAKCRKSADMSGTGPTCFC</sequence>
<gene>
    <name evidence="1" type="ORF">Q664_02900</name>
</gene>
<dbReference type="Proteomes" id="UP000028547">
    <property type="component" value="Unassembled WGS sequence"/>
</dbReference>
<dbReference type="AlphaFoldDB" id="A0A084T190"/>
<comment type="caution">
    <text evidence="1">The sequence shown here is derived from an EMBL/GenBank/DDBJ whole genome shotgun (WGS) entry which is preliminary data.</text>
</comment>
<reference evidence="1 2" key="1">
    <citation type="submission" date="2014-07" db="EMBL/GenBank/DDBJ databases">
        <title>Draft Genome Sequence of Gephyronic Acid Producer, Cystobacter violaceus Strain Cb vi76.</title>
        <authorList>
            <person name="Stevens D.C."/>
            <person name="Young J."/>
            <person name="Carmichael R."/>
            <person name="Tan J."/>
            <person name="Taylor R.E."/>
        </authorList>
    </citation>
    <scope>NUCLEOTIDE SEQUENCE [LARGE SCALE GENOMIC DNA]</scope>
    <source>
        <strain evidence="1 2">Cb vi76</strain>
    </source>
</reference>
<organism evidence="1 2">
    <name type="scientific">Archangium violaceum Cb vi76</name>
    <dbReference type="NCBI Taxonomy" id="1406225"/>
    <lineage>
        <taxon>Bacteria</taxon>
        <taxon>Pseudomonadati</taxon>
        <taxon>Myxococcota</taxon>
        <taxon>Myxococcia</taxon>
        <taxon>Myxococcales</taxon>
        <taxon>Cystobacterineae</taxon>
        <taxon>Archangiaceae</taxon>
        <taxon>Archangium</taxon>
    </lineage>
</organism>
<protein>
    <submittedName>
        <fullName evidence="1">Uncharacterized protein</fullName>
    </submittedName>
</protein>
<name>A0A084T190_9BACT</name>
<evidence type="ECO:0000313" key="1">
    <source>
        <dbReference type="EMBL" id="KFA94475.1"/>
    </source>
</evidence>
<dbReference type="EMBL" id="JPMI01000011">
    <property type="protein sequence ID" value="KFA94475.1"/>
    <property type="molecule type" value="Genomic_DNA"/>
</dbReference>
<proteinExistence type="predicted"/>